<evidence type="ECO:0000313" key="6">
    <source>
        <dbReference type="Proteomes" id="UP000629365"/>
    </source>
</evidence>
<feature type="binding site" evidence="3">
    <location>
        <begin position="11"/>
        <end position="16"/>
    </location>
    <ligand>
        <name>ATP</name>
        <dbReference type="ChEBI" id="CHEBI:30616"/>
    </ligand>
</feature>
<dbReference type="InterPro" id="IPR001977">
    <property type="entry name" value="Depp_CoAkinase"/>
</dbReference>
<keyword evidence="6" id="KW-1185">Reference proteome</keyword>
<proteinExistence type="inferred from homology"/>
<dbReference type="HAMAP" id="MF_00376">
    <property type="entry name" value="Dephospho_CoA_kinase"/>
    <property type="match status" value="1"/>
</dbReference>
<dbReference type="CDD" id="cd02022">
    <property type="entry name" value="DPCK"/>
    <property type="match status" value="1"/>
</dbReference>
<comment type="catalytic activity">
    <reaction evidence="3">
        <text>3'-dephospho-CoA + ATP = ADP + CoA + H(+)</text>
        <dbReference type="Rhea" id="RHEA:18245"/>
        <dbReference type="ChEBI" id="CHEBI:15378"/>
        <dbReference type="ChEBI" id="CHEBI:30616"/>
        <dbReference type="ChEBI" id="CHEBI:57287"/>
        <dbReference type="ChEBI" id="CHEBI:57328"/>
        <dbReference type="ChEBI" id="CHEBI:456216"/>
        <dbReference type="EC" id="2.7.1.24"/>
    </reaction>
</comment>
<comment type="caution">
    <text evidence="5">The sequence shown here is derived from an EMBL/GenBank/DDBJ whole genome shotgun (WGS) entry which is preliminary data.</text>
</comment>
<keyword evidence="3 5" id="KW-0418">Kinase</keyword>
<dbReference type="PANTHER" id="PTHR10695:SF46">
    <property type="entry name" value="BIFUNCTIONAL COENZYME A SYNTHASE-RELATED"/>
    <property type="match status" value="1"/>
</dbReference>
<dbReference type="EMBL" id="BMCM01000005">
    <property type="protein sequence ID" value="GGD85256.1"/>
    <property type="molecule type" value="Genomic_DNA"/>
</dbReference>
<comment type="pathway">
    <text evidence="3">Cofactor biosynthesis; coenzyme A biosynthesis; CoA from (R)-pantothenate: step 5/5.</text>
</comment>
<comment type="similarity">
    <text evidence="3">Belongs to the CoaE family.</text>
</comment>
<dbReference type="Proteomes" id="UP000629365">
    <property type="component" value="Unassembled WGS sequence"/>
</dbReference>
<evidence type="ECO:0000313" key="5">
    <source>
        <dbReference type="EMBL" id="GGD85256.1"/>
    </source>
</evidence>
<dbReference type="RefSeq" id="WP_188437409.1">
    <property type="nucleotide sequence ID" value="NZ_BMCM01000005.1"/>
</dbReference>
<dbReference type="Gene3D" id="3.40.50.300">
    <property type="entry name" value="P-loop containing nucleotide triphosphate hydrolases"/>
    <property type="match status" value="1"/>
</dbReference>
<dbReference type="Pfam" id="PF01121">
    <property type="entry name" value="CoaE"/>
    <property type="match status" value="1"/>
</dbReference>
<evidence type="ECO:0000256" key="2">
    <source>
        <dbReference type="ARBA" id="ARBA00022840"/>
    </source>
</evidence>
<dbReference type="InterPro" id="IPR027417">
    <property type="entry name" value="P-loop_NTPase"/>
</dbReference>
<accession>A0ABQ1RZ94</accession>
<dbReference type="NCBIfam" id="NF002879">
    <property type="entry name" value="PRK03333.1"/>
    <property type="match status" value="1"/>
</dbReference>
<evidence type="ECO:0000256" key="4">
    <source>
        <dbReference type="NCBIfam" id="TIGR00152"/>
    </source>
</evidence>
<comment type="function">
    <text evidence="3">Catalyzes the phosphorylation of the 3'-hydroxyl group of dephosphocoenzyme A to form coenzyme A.</text>
</comment>
<dbReference type="PANTHER" id="PTHR10695">
    <property type="entry name" value="DEPHOSPHO-COA KINASE-RELATED"/>
    <property type="match status" value="1"/>
</dbReference>
<dbReference type="PROSITE" id="PS51219">
    <property type="entry name" value="DPCK"/>
    <property type="match status" value="1"/>
</dbReference>
<evidence type="ECO:0000256" key="3">
    <source>
        <dbReference type="HAMAP-Rule" id="MF_00376"/>
    </source>
</evidence>
<comment type="subcellular location">
    <subcellularLocation>
        <location evidence="3">Cytoplasm</location>
    </subcellularLocation>
</comment>
<keyword evidence="2 3" id="KW-0067">ATP-binding</keyword>
<protein>
    <recommendedName>
        <fullName evidence="3 4">Dephospho-CoA kinase</fullName>
        <ecNumber evidence="3 4">2.7.1.24</ecNumber>
    </recommendedName>
    <alternativeName>
        <fullName evidence="3">Dephosphocoenzyme A kinase</fullName>
    </alternativeName>
</protein>
<name>A0ABQ1RZ94_9MICO</name>
<evidence type="ECO:0000256" key="1">
    <source>
        <dbReference type="ARBA" id="ARBA00022741"/>
    </source>
</evidence>
<keyword evidence="3" id="KW-0808">Transferase</keyword>
<reference evidence="6" key="1">
    <citation type="journal article" date="2019" name="Int. J. Syst. Evol. Microbiol.">
        <title>The Global Catalogue of Microorganisms (GCM) 10K type strain sequencing project: providing services to taxonomists for standard genome sequencing and annotation.</title>
        <authorList>
            <consortium name="The Broad Institute Genomics Platform"/>
            <consortium name="The Broad Institute Genome Sequencing Center for Infectious Disease"/>
            <person name="Wu L."/>
            <person name="Ma J."/>
        </authorList>
    </citation>
    <scope>NUCLEOTIDE SEQUENCE [LARGE SCALE GENOMIC DNA]</scope>
    <source>
        <strain evidence="6">CCM 7640</strain>
    </source>
</reference>
<sequence length="199" mass="21533">MPLIALTGGIASGKSTIARRLGAHGAVVVDADQIVRDVQAPGTPVLSEIAAAFGDELIDQAGALDRAALGARVFSDPDALARLNGIVHPAVRRESQRRFEAAFADDPHAVVVYDVPLLVEARVDDPWDTILVAHAPAEERLRRLIELRGMQPQEAQNRIDAQVSDEKRLAIADVVIDTGGSLEQTEQQVDALWRRLTEE</sequence>
<dbReference type="EC" id="2.7.1.24" evidence="3 4"/>
<dbReference type="NCBIfam" id="TIGR00152">
    <property type="entry name" value="dephospho-CoA kinase"/>
    <property type="match status" value="1"/>
</dbReference>
<keyword evidence="1 3" id="KW-0547">Nucleotide-binding</keyword>
<keyword evidence="3" id="KW-0173">Coenzyme A biosynthesis</keyword>
<dbReference type="GO" id="GO:0016301">
    <property type="term" value="F:kinase activity"/>
    <property type="evidence" value="ECO:0007669"/>
    <property type="project" value="UniProtKB-KW"/>
</dbReference>
<keyword evidence="3" id="KW-0963">Cytoplasm</keyword>
<dbReference type="SUPFAM" id="SSF52540">
    <property type="entry name" value="P-loop containing nucleoside triphosphate hydrolases"/>
    <property type="match status" value="1"/>
</dbReference>
<gene>
    <name evidence="3 5" type="primary">coaE</name>
    <name evidence="5" type="ORF">GCM10007269_30220</name>
</gene>
<organism evidence="5 6">
    <name type="scientific">Microbacterium murale</name>
    <dbReference type="NCBI Taxonomy" id="1081040"/>
    <lineage>
        <taxon>Bacteria</taxon>
        <taxon>Bacillati</taxon>
        <taxon>Actinomycetota</taxon>
        <taxon>Actinomycetes</taxon>
        <taxon>Micrococcales</taxon>
        <taxon>Microbacteriaceae</taxon>
        <taxon>Microbacterium</taxon>
    </lineage>
</organism>